<dbReference type="EMBL" id="JAQGDS010000013">
    <property type="protein sequence ID" value="KAJ6256349.1"/>
    <property type="molecule type" value="Genomic_DNA"/>
</dbReference>
<proteinExistence type="predicted"/>
<feature type="compositionally biased region" description="Polar residues" evidence="1">
    <location>
        <begin position="51"/>
        <end position="63"/>
    </location>
</feature>
<accession>A0AAD6IQ41</accession>
<reference evidence="2" key="1">
    <citation type="submission" date="2023-01" db="EMBL/GenBank/DDBJ databases">
        <title>The chitinases involved in constricting ring structure development in the nematode-trapping fungus Drechslerella dactyloides.</title>
        <authorList>
            <person name="Wang R."/>
            <person name="Zhang L."/>
            <person name="Tang P."/>
            <person name="Li S."/>
            <person name="Liang L."/>
        </authorList>
    </citation>
    <scope>NUCLEOTIDE SEQUENCE</scope>
    <source>
        <strain evidence="2">YMF1.00031</strain>
    </source>
</reference>
<gene>
    <name evidence="2" type="ORF">Dda_8847</name>
</gene>
<organism evidence="2 3">
    <name type="scientific">Drechslerella dactyloides</name>
    <name type="common">Nematode-trapping fungus</name>
    <name type="synonym">Arthrobotrys dactyloides</name>
    <dbReference type="NCBI Taxonomy" id="74499"/>
    <lineage>
        <taxon>Eukaryota</taxon>
        <taxon>Fungi</taxon>
        <taxon>Dikarya</taxon>
        <taxon>Ascomycota</taxon>
        <taxon>Pezizomycotina</taxon>
        <taxon>Orbiliomycetes</taxon>
        <taxon>Orbiliales</taxon>
        <taxon>Orbiliaceae</taxon>
        <taxon>Drechslerella</taxon>
    </lineage>
</organism>
<protein>
    <recommendedName>
        <fullName evidence="4">F-box domain-containing protein</fullName>
    </recommendedName>
</protein>
<keyword evidence="3" id="KW-1185">Reference proteome</keyword>
<sequence>MLPGYFNNQSQRHTTLQNSPTTCKDTSNIIHYSILNHHHLQGYRIGLSTMADSASPSSPNGDTNDLPRVPPIDRVPNEILQQIFEWLPKDYVKTGGLHAACLVNKKFNSVGTAVLYQRVVVRFDHPFGISPERLRALDNFPVSAGRYVKELHLEREDPSQKEIFRRHSKDNVILVIDIGKNEGFDVRILSENHVGLLSIMIRARAIPAPYFNDLLEEFFRPQSFPRETSLVCSRGPNSPQGVSEIGFEILGVNAAALSAFDIAFQHKATLQSLFLSLPLIDTTISDMLESAQSKQLFQPIFDSLDALKEDPALILPSVFPVFPALKKVFVAHLCDNIEPHIGLVRLFIPVENLKTLRLCSCEPPGPEYAAAFRAIVNLKELAIVNSGGIPEISAALKQFQRNHLEVLILVFPPDNDTHWGEKYLARGLILKHAGTLRILWLESRLGRQIFPLKNIPAASWSPPEFNLYDLNQLPRLEELCAAVDHEGLKELQNVTSNTLDDVTGWKW</sequence>
<feature type="region of interest" description="Disordered" evidence="1">
    <location>
        <begin position="1"/>
        <end position="21"/>
    </location>
</feature>
<name>A0AAD6IQ41_DREDA</name>
<dbReference type="SUPFAM" id="SSF52047">
    <property type="entry name" value="RNI-like"/>
    <property type="match status" value="1"/>
</dbReference>
<evidence type="ECO:0000313" key="2">
    <source>
        <dbReference type="EMBL" id="KAJ6256349.1"/>
    </source>
</evidence>
<feature type="region of interest" description="Disordered" evidence="1">
    <location>
        <begin position="51"/>
        <end position="70"/>
    </location>
</feature>
<dbReference type="AlphaFoldDB" id="A0AAD6IQ41"/>
<dbReference type="Proteomes" id="UP001221413">
    <property type="component" value="Unassembled WGS sequence"/>
</dbReference>
<comment type="caution">
    <text evidence="2">The sequence shown here is derived from an EMBL/GenBank/DDBJ whole genome shotgun (WGS) entry which is preliminary data.</text>
</comment>
<evidence type="ECO:0008006" key="4">
    <source>
        <dbReference type="Google" id="ProtNLM"/>
    </source>
</evidence>
<evidence type="ECO:0000313" key="3">
    <source>
        <dbReference type="Proteomes" id="UP001221413"/>
    </source>
</evidence>
<evidence type="ECO:0000256" key="1">
    <source>
        <dbReference type="SAM" id="MobiDB-lite"/>
    </source>
</evidence>